<dbReference type="EMBL" id="JANPWB010000002">
    <property type="protein sequence ID" value="KAJ1209205.1"/>
    <property type="molecule type" value="Genomic_DNA"/>
</dbReference>
<protein>
    <submittedName>
        <fullName evidence="2">Uncharacterized protein</fullName>
    </submittedName>
</protein>
<keyword evidence="3" id="KW-1185">Reference proteome</keyword>
<reference evidence="2" key="1">
    <citation type="journal article" date="2022" name="bioRxiv">
        <title>Sequencing and chromosome-scale assembly of the giantPleurodeles waltlgenome.</title>
        <authorList>
            <person name="Brown T."/>
            <person name="Elewa A."/>
            <person name="Iarovenko S."/>
            <person name="Subramanian E."/>
            <person name="Araus A.J."/>
            <person name="Petzold A."/>
            <person name="Susuki M."/>
            <person name="Suzuki K.-i.T."/>
            <person name="Hayashi T."/>
            <person name="Toyoda A."/>
            <person name="Oliveira C."/>
            <person name="Osipova E."/>
            <person name="Leigh N.D."/>
            <person name="Simon A."/>
            <person name="Yun M.H."/>
        </authorList>
    </citation>
    <scope>NUCLEOTIDE SEQUENCE</scope>
    <source>
        <strain evidence="2">20211129_DDA</strain>
        <tissue evidence="2">Liver</tissue>
    </source>
</reference>
<dbReference type="Proteomes" id="UP001066276">
    <property type="component" value="Chromosome 1_2"/>
</dbReference>
<proteinExistence type="predicted"/>
<dbReference type="AlphaFoldDB" id="A0AAV7WA62"/>
<accession>A0AAV7WA62</accession>
<gene>
    <name evidence="2" type="ORF">NDU88_004583</name>
</gene>
<evidence type="ECO:0000256" key="1">
    <source>
        <dbReference type="SAM" id="MobiDB-lite"/>
    </source>
</evidence>
<sequence>MSDADKVELVVQLLWEVGRLDLLAAGDLQGAWPTWKAPDGVAAMVVACSPLLIAAATRMQVSNPKRAGMRLALQLPLDDHVAAKVCHMQTAGRRMFMEAEREPQELEQCGEVLQLQEGGGAKVNAWAAAGKAWGCLKSNARAAQREIKGEGREEGRWMYAASSSWEGLVARSDTATGQAGYDNIEDDNWRQNISLDAAGWLDKAPASAKGMLQGISGRRGQGCQQEGSIEMGLGSQGQKRAECSLVQGPDSVLVAALLEWSNEGEEEDLGEGQQDAGEEEVGG</sequence>
<comment type="caution">
    <text evidence="2">The sequence shown here is derived from an EMBL/GenBank/DDBJ whole genome shotgun (WGS) entry which is preliminary data.</text>
</comment>
<feature type="region of interest" description="Disordered" evidence="1">
    <location>
        <begin position="260"/>
        <end position="283"/>
    </location>
</feature>
<feature type="compositionally biased region" description="Acidic residues" evidence="1">
    <location>
        <begin position="262"/>
        <end position="283"/>
    </location>
</feature>
<organism evidence="2 3">
    <name type="scientific">Pleurodeles waltl</name>
    <name type="common">Iberian ribbed newt</name>
    <dbReference type="NCBI Taxonomy" id="8319"/>
    <lineage>
        <taxon>Eukaryota</taxon>
        <taxon>Metazoa</taxon>
        <taxon>Chordata</taxon>
        <taxon>Craniata</taxon>
        <taxon>Vertebrata</taxon>
        <taxon>Euteleostomi</taxon>
        <taxon>Amphibia</taxon>
        <taxon>Batrachia</taxon>
        <taxon>Caudata</taxon>
        <taxon>Salamandroidea</taxon>
        <taxon>Salamandridae</taxon>
        <taxon>Pleurodelinae</taxon>
        <taxon>Pleurodeles</taxon>
    </lineage>
</organism>
<evidence type="ECO:0000313" key="3">
    <source>
        <dbReference type="Proteomes" id="UP001066276"/>
    </source>
</evidence>
<name>A0AAV7WA62_PLEWA</name>
<evidence type="ECO:0000313" key="2">
    <source>
        <dbReference type="EMBL" id="KAJ1209205.1"/>
    </source>
</evidence>